<dbReference type="AlphaFoldDB" id="A0A2H0TXF1"/>
<dbReference type="Gene3D" id="2.130.10.10">
    <property type="entry name" value="YVTN repeat-like/Quinoprotein amine dehydrogenase"/>
    <property type="match status" value="1"/>
</dbReference>
<gene>
    <name evidence="2" type="ORF">COU28_04490</name>
</gene>
<dbReference type="InterPro" id="IPR013211">
    <property type="entry name" value="LVIVD"/>
</dbReference>
<proteinExistence type="predicted"/>
<dbReference type="Pfam" id="PF08309">
    <property type="entry name" value="LVIVD"/>
    <property type="match status" value="6"/>
</dbReference>
<sequence length="608" mass="64116">MFGGAMSINGSFKQSVTADPVIISTLSSSTAYGGASSIYVSGNYAYVANQTDDSLSITDISDPNKPSVVGYVQDLNATLNGANSVYVAGKYAYIANFENDSLRIIDVSNPSSPTIVGGVASSTALNGAWGVSVSGNRAYVANSIDQSMRIIDISNPINPTILGSVTSSVFTNYVYKVSVSGKYAYVGTESATKEFHIIDISDSNNPIEVGSLNMPNAISDIYVSGKYAYVGTGNPTGNDFHIINISDPTLPVEVGSLSFSSGVGSVYVSGNYAYIKRGLYLSTIDISSSTLPVVVSSKNIGYGSMVISGNYAYNVNDGILSVINLTGIEAPTANIGSIQSDNINVIDNFSVGNDAYLNGGLMVGGNSLFTGAMSISGGLTLTDATSTTATTVDLKFNNASTTEWTLQLNKSTNDFNIRDSSGSFGVYLTQGVSGWTNLSDERLKDNIMDLNVLDRIDNYRAVSFDWKANGSHDIGAIAQELYRVFPEAVSVGGGGDIELGPHGEGAWGIQYSKLGALALEGVKELKQRLDVYNALLLNGSLNSFVDEMNQTNMLTFSQDVAFNSHVTFSQDNVGSALIQAGENGVRVEFAEEFTTPPIVNLTLASDVS</sequence>
<dbReference type="SUPFAM" id="SSF75011">
    <property type="entry name" value="3-carboxy-cis,cis-mucoante lactonizing enzyme"/>
    <property type="match status" value="1"/>
</dbReference>
<comment type="caution">
    <text evidence="2">The sequence shown here is derived from an EMBL/GenBank/DDBJ whole genome shotgun (WGS) entry which is preliminary data.</text>
</comment>
<organism evidence="2 3">
    <name type="scientific">Candidatus Magasanikbacteria bacterium CG10_big_fil_rev_8_21_14_0_10_36_16</name>
    <dbReference type="NCBI Taxonomy" id="1974645"/>
    <lineage>
        <taxon>Bacteria</taxon>
        <taxon>Candidatus Magasanikiibacteriota</taxon>
    </lineage>
</organism>
<evidence type="ECO:0000313" key="2">
    <source>
        <dbReference type="EMBL" id="PIR77910.1"/>
    </source>
</evidence>
<protein>
    <recommendedName>
        <fullName evidence="1">Peptidase S74 domain-containing protein</fullName>
    </recommendedName>
</protein>
<feature type="non-terminal residue" evidence="2">
    <location>
        <position position="608"/>
    </location>
</feature>
<name>A0A2H0TXF1_9BACT</name>
<dbReference type="InterPro" id="IPR015943">
    <property type="entry name" value="WD40/YVTN_repeat-like_dom_sf"/>
</dbReference>
<feature type="domain" description="Peptidase S74" evidence="1">
    <location>
        <begin position="439"/>
        <end position="536"/>
    </location>
</feature>
<accession>A0A2H0TXF1</accession>
<reference evidence="3" key="1">
    <citation type="submission" date="2017-09" db="EMBL/GenBank/DDBJ databases">
        <title>Depth-based differentiation of microbial function through sediment-hosted aquifers and enrichment of novel symbionts in the deep terrestrial subsurface.</title>
        <authorList>
            <person name="Probst A.J."/>
            <person name="Ladd B."/>
            <person name="Jarett J.K."/>
            <person name="Geller-Mcgrath D.E."/>
            <person name="Sieber C.M.K."/>
            <person name="Emerson J.B."/>
            <person name="Anantharaman K."/>
            <person name="Thomas B.C."/>
            <person name="Malmstrom R."/>
            <person name="Stieglmeier M."/>
            <person name="Klingl A."/>
            <person name="Woyke T."/>
            <person name="Ryan C.M."/>
            <person name="Banfield J.F."/>
        </authorList>
    </citation>
    <scope>NUCLEOTIDE SEQUENCE [LARGE SCALE GENOMIC DNA]</scope>
</reference>
<dbReference type="InterPro" id="IPR030392">
    <property type="entry name" value="S74_ICA"/>
</dbReference>
<evidence type="ECO:0000313" key="3">
    <source>
        <dbReference type="Proteomes" id="UP000230852"/>
    </source>
</evidence>
<dbReference type="Pfam" id="PF13884">
    <property type="entry name" value="Peptidase_S74"/>
    <property type="match status" value="1"/>
</dbReference>
<dbReference type="Proteomes" id="UP000230852">
    <property type="component" value="Unassembled WGS sequence"/>
</dbReference>
<dbReference type="PROSITE" id="PS51688">
    <property type="entry name" value="ICA"/>
    <property type="match status" value="1"/>
</dbReference>
<dbReference type="EMBL" id="PFBU01000085">
    <property type="protein sequence ID" value="PIR77910.1"/>
    <property type="molecule type" value="Genomic_DNA"/>
</dbReference>
<evidence type="ECO:0000259" key="1">
    <source>
        <dbReference type="PROSITE" id="PS51688"/>
    </source>
</evidence>